<gene>
    <name evidence="4" type="ORF">HF519_19875</name>
</gene>
<feature type="domain" description="HTH LytTR-type" evidence="3">
    <location>
        <begin position="144"/>
        <end position="247"/>
    </location>
</feature>
<evidence type="ECO:0000313" key="4">
    <source>
        <dbReference type="EMBL" id="NMH93789.1"/>
    </source>
</evidence>
<evidence type="ECO:0000259" key="3">
    <source>
        <dbReference type="PROSITE" id="PS50930"/>
    </source>
</evidence>
<dbReference type="Gene3D" id="2.40.50.1020">
    <property type="entry name" value="LytTr DNA-binding domain"/>
    <property type="match status" value="1"/>
</dbReference>
<comment type="caution">
    <text evidence="4">The sequence shown here is derived from an EMBL/GenBank/DDBJ whole genome shotgun (WGS) entry which is preliminary data.</text>
</comment>
<dbReference type="RefSeq" id="WP_169414485.1">
    <property type="nucleotide sequence ID" value="NZ_JAAXKZ010000082.1"/>
</dbReference>
<dbReference type="GO" id="GO:0000156">
    <property type="term" value="F:phosphorelay response regulator activity"/>
    <property type="evidence" value="ECO:0007669"/>
    <property type="project" value="InterPro"/>
</dbReference>
<dbReference type="PANTHER" id="PTHR37299:SF1">
    <property type="entry name" value="STAGE 0 SPORULATION PROTEIN A HOMOLOG"/>
    <property type="match status" value="1"/>
</dbReference>
<dbReference type="PROSITE" id="PS50110">
    <property type="entry name" value="RESPONSE_REGULATORY"/>
    <property type="match status" value="1"/>
</dbReference>
<name>A0A848DMN2_9PSEU</name>
<sequence length="264" mass="28289">MTGPPGGLRVLVVDDVGPALDELSQLLRDSADVSAVEAAGDALTALRLIQGAPLDAVFLDISMPGMDGLELASLLGRMTDPPVIVFVTAFEEHAVSAYGVGAVDYLLKPVAAERLAAALGRVRRVTGHDPGPGPAAAVDALAAVPVELAGRTRYVRRADVRYAEAQGDYVRLHTRTDNHLVRIPISRLEEHWRAAGYVRAHRSFLLAVHAVQELRSDVSGGLLAHTDAGDVPVSRRHARELRDLLLEAATRGDFESGPRRRSRS</sequence>
<evidence type="ECO:0000256" key="1">
    <source>
        <dbReference type="PROSITE-ProRule" id="PRU00169"/>
    </source>
</evidence>
<dbReference type="InterPro" id="IPR011006">
    <property type="entry name" value="CheY-like_superfamily"/>
</dbReference>
<dbReference type="SUPFAM" id="SSF52172">
    <property type="entry name" value="CheY-like"/>
    <property type="match status" value="1"/>
</dbReference>
<protein>
    <submittedName>
        <fullName evidence="4">Response regulator transcription factor</fullName>
    </submittedName>
</protein>
<dbReference type="PROSITE" id="PS50930">
    <property type="entry name" value="HTH_LYTTR"/>
    <property type="match status" value="1"/>
</dbReference>
<dbReference type="EMBL" id="JAAXKZ010000082">
    <property type="protein sequence ID" value="NMH93789.1"/>
    <property type="molecule type" value="Genomic_DNA"/>
</dbReference>
<dbReference type="InterPro" id="IPR001789">
    <property type="entry name" value="Sig_transdc_resp-reg_receiver"/>
</dbReference>
<proteinExistence type="predicted"/>
<dbReference type="InterPro" id="IPR007492">
    <property type="entry name" value="LytTR_DNA-bd_dom"/>
</dbReference>
<dbReference type="Proteomes" id="UP000586918">
    <property type="component" value="Unassembled WGS sequence"/>
</dbReference>
<dbReference type="InterPro" id="IPR046947">
    <property type="entry name" value="LytR-like"/>
</dbReference>
<dbReference type="SMART" id="SM00448">
    <property type="entry name" value="REC"/>
    <property type="match status" value="1"/>
</dbReference>
<dbReference type="Pfam" id="PF04397">
    <property type="entry name" value="LytTR"/>
    <property type="match status" value="1"/>
</dbReference>
<keyword evidence="5" id="KW-1185">Reference proteome</keyword>
<dbReference type="PANTHER" id="PTHR37299">
    <property type="entry name" value="TRANSCRIPTIONAL REGULATOR-RELATED"/>
    <property type="match status" value="1"/>
</dbReference>
<dbReference type="Gene3D" id="3.40.50.2300">
    <property type="match status" value="1"/>
</dbReference>
<dbReference type="SMART" id="SM00850">
    <property type="entry name" value="LytTR"/>
    <property type="match status" value="1"/>
</dbReference>
<keyword evidence="1" id="KW-0597">Phosphoprotein</keyword>
<evidence type="ECO:0000259" key="2">
    <source>
        <dbReference type="PROSITE" id="PS50110"/>
    </source>
</evidence>
<accession>A0A848DMN2</accession>
<feature type="modified residue" description="4-aspartylphosphate" evidence="1">
    <location>
        <position position="60"/>
    </location>
</feature>
<reference evidence="4 5" key="1">
    <citation type="submission" date="2020-04" db="EMBL/GenBank/DDBJ databases">
        <authorList>
            <person name="Klaysubun C."/>
            <person name="Duangmal K."/>
            <person name="Lipun K."/>
        </authorList>
    </citation>
    <scope>NUCLEOTIDE SEQUENCE [LARGE SCALE GENOMIC DNA]</scope>
    <source>
        <strain evidence="4 5">DSM 45300</strain>
    </source>
</reference>
<evidence type="ECO:0000313" key="5">
    <source>
        <dbReference type="Proteomes" id="UP000586918"/>
    </source>
</evidence>
<organism evidence="4 5">
    <name type="scientific">Pseudonocardia bannensis</name>
    <dbReference type="NCBI Taxonomy" id="630973"/>
    <lineage>
        <taxon>Bacteria</taxon>
        <taxon>Bacillati</taxon>
        <taxon>Actinomycetota</taxon>
        <taxon>Actinomycetes</taxon>
        <taxon>Pseudonocardiales</taxon>
        <taxon>Pseudonocardiaceae</taxon>
        <taxon>Pseudonocardia</taxon>
    </lineage>
</organism>
<dbReference type="GO" id="GO:0003677">
    <property type="term" value="F:DNA binding"/>
    <property type="evidence" value="ECO:0007669"/>
    <property type="project" value="InterPro"/>
</dbReference>
<dbReference type="Pfam" id="PF00072">
    <property type="entry name" value="Response_reg"/>
    <property type="match status" value="1"/>
</dbReference>
<dbReference type="AlphaFoldDB" id="A0A848DMN2"/>
<feature type="domain" description="Response regulatory" evidence="2">
    <location>
        <begin position="9"/>
        <end position="123"/>
    </location>
</feature>